<feature type="region of interest" description="Disordered" evidence="1">
    <location>
        <begin position="51"/>
        <end position="84"/>
    </location>
</feature>
<evidence type="ECO:0000313" key="2">
    <source>
        <dbReference type="EMBL" id="KAK8784243.1"/>
    </source>
</evidence>
<dbReference type="Proteomes" id="UP001321473">
    <property type="component" value="Unassembled WGS sequence"/>
</dbReference>
<comment type="caution">
    <text evidence="2">The sequence shown here is derived from an EMBL/GenBank/DDBJ whole genome shotgun (WGS) entry which is preliminary data.</text>
</comment>
<protein>
    <submittedName>
        <fullName evidence="2">Uncharacterized protein</fullName>
    </submittedName>
</protein>
<proteinExistence type="predicted"/>
<evidence type="ECO:0000313" key="3">
    <source>
        <dbReference type="Proteomes" id="UP001321473"/>
    </source>
</evidence>
<dbReference type="AlphaFoldDB" id="A0AAQ4FBS2"/>
<organism evidence="2 3">
    <name type="scientific">Amblyomma americanum</name>
    <name type="common">Lone star tick</name>
    <dbReference type="NCBI Taxonomy" id="6943"/>
    <lineage>
        <taxon>Eukaryota</taxon>
        <taxon>Metazoa</taxon>
        <taxon>Ecdysozoa</taxon>
        <taxon>Arthropoda</taxon>
        <taxon>Chelicerata</taxon>
        <taxon>Arachnida</taxon>
        <taxon>Acari</taxon>
        <taxon>Parasitiformes</taxon>
        <taxon>Ixodida</taxon>
        <taxon>Ixodoidea</taxon>
        <taxon>Ixodidae</taxon>
        <taxon>Amblyomminae</taxon>
        <taxon>Amblyomma</taxon>
    </lineage>
</organism>
<name>A0AAQ4FBS2_AMBAM</name>
<gene>
    <name evidence="2" type="ORF">V5799_009392</name>
</gene>
<evidence type="ECO:0000256" key="1">
    <source>
        <dbReference type="SAM" id="MobiDB-lite"/>
    </source>
</evidence>
<keyword evidence="3" id="KW-1185">Reference proteome</keyword>
<reference evidence="2 3" key="1">
    <citation type="journal article" date="2023" name="Arcadia Sci">
        <title>De novo assembly of a long-read Amblyomma americanum tick genome.</title>
        <authorList>
            <person name="Chou S."/>
            <person name="Poskanzer K.E."/>
            <person name="Rollins M."/>
            <person name="Thuy-Boun P.S."/>
        </authorList>
    </citation>
    <scope>NUCLEOTIDE SEQUENCE [LARGE SCALE GENOMIC DNA]</scope>
    <source>
        <strain evidence="2">F_SG_1</strain>
        <tissue evidence="2">Salivary glands</tissue>
    </source>
</reference>
<dbReference type="EMBL" id="JARKHS020004695">
    <property type="protein sequence ID" value="KAK8784243.1"/>
    <property type="molecule type" value="Genomic_DNA"/>
</dbReference>
<sequence length="84" mass="9204">MDVSRTWTPCQATCRFGNSAAPKVPFRHPTGPALYLLRNMMHLPPTTLTYPPAPFRSLRPPRARAGAEQESGGEIQSIGATGRR</sequence>
<accession>A0AAQ4FBS2</accession>